<feature type="non-terminal residue" evidence="2">
    <location>
        <position position="394"/>
    </location>
</feature>
<feature type="compositionally biased region" description="Basic and acidic residues" evidence="1">
    <location>
        <begin position="345"/>
        <end position="360"/>
    </location>
</feature>
<sequence length="394" mass="41773">MAEPSGRLETVLEPWMRHEALPNLPPHLAERLKALYSRCERKTLRRHCVRVLLKVEVCRTRYDGPLHASWRGGSRNGGCGRVRPGSRARAKLRSLAGGSGCADWKHAAGRSVCLERLAPRGRVCAGSGAVHGGEEAGPEPGQRGLCHPLREGRRLCGQDGGARPFGRCQAVGEQPTGDGAGHGRDIFEVTSFVQTLTQVLSDFGLSEKAPGPASLPGAPPAAPEAAPATPEAAPGPRPESGPAMLVPAANQQPTFKVLFASERPRKQEDEQSECSEPENATLAPAFPKMPAFSKAKPQDPPTLSSLLDSYAEEEAPSPQEVVELSDPEEAPAEGPKALTPSGAKARAEARRAKAKAHVEEESVFDDVLPEVVVEAPAEGEQVSLGTLPLGSFVR</sequence>
<reference evidence="2" key="1">
    <citation type="submission" date="2023-08" db="EMBL/GenBank/DDBJ databases">
        <authorList>
            <person name="Chen Y."/>
            <person name="Shah S."/>
            <person name="Dougan E. K."/>
            <person name="Thang M."/>
            <person name="Chan C."/>
        </authorList>
    </citation>
    <scope>NUCLEOTIDE SEQUENCE</scope>
</reference>
<gene>
    <name evidence="2" type="ORF">EVOR1521_LOCUS3453</name>
</gene>
<feature type="region of interest" description="Disordered" evidence="1">
    <location>
        <begin position="207"/>
        <end position="245"/>
    </location>
</feature>
<organism evidence="2 3">
    <name type="scientific">Effrenium voratum</name>
    <dbReference type="NCBI Taxonomy" id="2562239"/>
    <lineage>
        <taxon>Eukaryota</taxon>
        <taxon>Sar</taxon>
        <taxon>Alveolata</taxon>
        <taxon>Dinophyceae</taxon>
        <taxon>Suessiales</taxon>
        <taxon>Symbiodiniaceae</taxon>
        <taxon>Effrenium</taxon>
    </lineage>
</organism>
<evidence type="ECO:0000313" key="2">
    <source>
        <dbReference type="EMBL" id="CAJ1373713.1"/>
    </source>
</evidence>
<feature type="region of interest" description="Disordered" evidence="1">
    <location>
        <begin position="290"/>
        <end position="361"/>
    </location>
</feature>
<feature type="compositionally biased region" description="Low complexity" evidence="1">
    <location>
        <begin position="223"/>
        <end position="232"/>
    </location>
</feature>
<accession>A0AA36HT26</accession>
<dbReference type="Proteomes" id="UP001178507">
    <property type="component" value="Unassembled WGS sequence"/>
</dbReference>
<keyword evidence="3" id="KW-1185">Reference proteome</keyword>
<evidence type="ECO:0000313" key="3">
    <source>
        <dbReference type="Proteomes" id="UP001178507"/>
    </source>
</evidence>
<protein>
    <submittedName>
        <fullName evidence="2">Uncharacterized protein</fullName>
    </submittedName>
</protein>
<comment type="caution">
    <text evidence="2">The sequence shown here is derived from an EMBL/GenBank/DDBJ whole genome shotgun (WGS) entry which is preliminary data.</text>
</comment>
<dbReference type="AlphaFoldDB" id="A0AA36HT26"/>
<dbReference type="EMBL" id="CAUJNA010000212">
    <property type="protein sequence ID" value="CAJ1373713.1"/>
    <property type="molecule type" value="Genomic_DNA"/>
</dbReference>
<name>A0AA36HT26_9DINO</name>
<evidence type="ECO:0000256" key="1">
    <source>
        <dbReference type="SAM" id="MobiDB-lite"/>
    </source>
</evidence>
<proteinExistence type="predicted"/>